<feature type="region of interest" description="Disordered" evidence="1">
    <location>
        <begin position="109"/>
        <end position="131"/>
    </location>
</feature>
<dbReference type="InterPro" id="IPR058711">
    <property type="entry name" value="SCO6045-like_C"/>
</dbReference>
<organism evidence="3 4">
    <name type="scientific">Streptomyces axinellae</name>
    <dbReference type="NCBI Taxonomy" id="552788"/>
    <lineage>
        <taxon>Bacteria</taxon>
        <taxon>Bacillati</taxon>
        <taxon>Actinomycetota</taxon>
        <taxon>Actinomycetes</taxon>
        <taxon>Kitasatosporales</taxon>
        <taxon>Streptomycetaceae</taxon>
        <taxon>Streptomyces</taxon>
    </lineage>
</organism>
<keyword evidence="4" id="KW-1185">Reference proteome</keyword>
<evidence type="ECO:0000313" key="3">
    <source>
        <dbReference type="EMBL" id="GAA2630284.1"/>
    </source>
</evidence>
<reference evidence="3 4" key="1">
    <citation type="journal article" date="2019" name="Int. J. Syst. Evol. Microbiol.">
        <title>The Global Catalogue of Microorganisms (GCM) 10K type strain sequencing project: providing services to taxonomists for standard genome sequencing and annotation.</title>
        <authorList>
            <consortium name="The Broad Institute Genomics Platform"/>
            <consortium name="The Broad Institute Genome Sequencing Center for Infectious Disease"/>
            <person name="Wu L."/>
            <person name="Ma J."/>
        </authorList>
    </citation>
    <scope>NUCLEOTIDE SEQUENCE [LARGE SCALE GENOMIC DNA]</scope>
    <source>
        <strain evidence="3 4">JCM 16373</strain>
    </source>
</reference>
<name>A0ABN3QMB5_9ACTN</name>
<sequence>MSESAGPASADAARVRLAEAQTALLSALVAGAAAPEGFDLARLDIQRRALRGKRADVVAKLAPELPAILGEAEYRTAFAAYATGRPMTANYRWDALHFAAHMVRHGGLPRARRKRLKRWHAERSGPTPPER</sequence>
<dbReference type="Proteomes" id="UP001501447">
    <property type="component" value="Unassembled WGS sequence"/>
</dbReference>
<proteinExistence type="predicted"/>
<protein>
    <recommendedName>
        <fullName evidence="2">SCO6045-like C-terminal domain-containing protein</fullName>
    </recommendedName>
</protein>
<evidence type="ECO:0000256" key="1">
    <source>
        <dbReference type="SAM" id="MobiDB-lite"/>
    </source>
</evidence>
<feature type="compositionally biased region" description="Basic and acidic residues" evidence="1">
    <location>
        <begin position="119"/>
        <end position="131"/>
    </location>
</feature>
<evidence type="ECO:0000259" key="2">
    <source>
        <dbReference type="Pfam" id="PF26136"/>
    </source>
</evidence>
<evidence type="ECO:0000313" key="4">
    <source>
        <dbReference type="Proteomes" id="UP001501447"/>
    </source>
</evidence>
<gene>
    <name evidence="3" type="ORF">GCM10009863_52200</name>
</gene>
<comment type="caution">
    <text evidence="3">The sequence shown here is derived from an EMBL/GenBank/DDBJ whole genome shotgun (WGS) entry which is preliminary data.</text>
</comment>
<dbReference type="EMBL" id="BAAARJ010000019">
    <property type="protein sequence ID" value="GAA2630284.1"/>
    <property type="molecule type" value="Genomic_DNA"/>
</dbReference>
<feature type="domain" description="SCO6045-like C-terminal" evidence="2">
    <location>
        <begin position="18"/>
        <end position="102"/>
    </location>
</feature>
<accession>A0ABN3QMB5</accession>
<dbReference type="Pfam" id="PF26136">
    <property type="entry name" value="SCO6045_C"/>
    <property type="match status" value="1"/>
</dbReference>